<evidence type="ECO:0000256" key="2">
    <source>
        <dbReference type="ARBA" id="ARBA00006898"/>
    </source>
</evidence>
<dbReference type="PANTHER" id="PTHR15561">
    <property type="entry name" value="CALCITONIN GENE-RELATED PEPTIDE-RECEPTOR COMPONENT PROTEIN"/>
    <property type="match status" value="1"/>
</dbReference>
<protein>
    <recommendedName>
        <fullName evidence="3">DNA-directed RNA polymerase III subunit RPC9</fullName>
    </recommendedName>
</protein>
<accession>A0A0G4ILP7</accession>
<dbReference type="PANTHER" id="PTHR15561:SF0">
    <property type="entry name" value="DNA-DIRECTED RNA POLYMERASE III SUBUNIT RPC9"/>
    <property type="match status" value="1"/>
</dbReference>
<keyword evidence="9" id="KW-1185">Reference proteome</keyword>
<gene>
    <name evidence="8" type="ORF">PBRA_004783</name>
</gene>
<dbReference type="GO" id="GO:0000166">
    <property type="term" value="F:nucleotide binding"/>
    <property type="evidence" value="ECO:0007669"/>
    <property type="project" value="InterPro"/>
</dbReference>
<comment type="similarity">
    <text evidence="2">Belongs to the eukaryotic RPC9 RNA polymerase subunit family.</text>
</comment>
<organism evidence="8 9">
    <name type="scientific">Plasmodiophora brassicae</name>
    <name type="common">Clubroot disease agent</name>
    <dbReference type="NCBI Taxonomy" id="37360"/>
    <lineage>
        <taxon>Eukaryota</taxon>
        <taxon>Sar</taxon>
        <taxon>Rhizaria</taxon>
        <taxon>Endomyxa</taxon>
        <taxon>Phytomyxea</taxon>
        <taxon>Plasmodiophorida</taxon>
        <taxon>Plasmodiophoridae</taxon>
        <taxon>Plasmodiophora</taxon>
    </lineage>
</organism>
<evidence type="ECO:0000256" key="1">
    <source>
        <dbReference type="ARBA" id="ARBA00004123"/>
    </source>
</evidence>
<dbReference type="GO" id="GO:0006384">
    <property type="term" value="P:transcription initiation at RNA polymerase III promoter"/>
    <property type="evidence" value="ECO:0007669"/>
    <property type="project" value="InterPro"/>
</dbReference>
<sequence>LPKRGALLTDAEALQSLRDCARIVNGNRDLSKLFNVQGSLWITKEIDSFCRTTPCASQSTEDIAAFLSRLETAIPGKPFSDKEKVQLVNLRPASLVEVHTIIDNSEERFTEDDILQLLDVIEETLPINESR</sequence>
<dbReference type="InterPro" id="IPR006590">
    <property type="entry name" value="RNA_pol_Rpb4/RPC9_core"/>
</dbReference>
<keyword evidence="6" id="KW-0539">Nucleus</keyword>
<proteinExistence type="inferred from homology"/>
<dbReference type="STRING" id="37360.A0A0G4ILP7"/>
<feature type="non-terminal residue" evidence="8">
    <location>
        <position position="1"/>
    </location>
</feature>
<keyword evidence="4" id="KW-0240">DNA-directed RNA polymerase</keyword>
<dbReference type="InterPro" id="IPR038324">
    <property type="entry name" value="Rpb4/RPC9_sf"/>
</dbReference>
<evidence type="ECO:0000256" key="3">
    <source>
        <dbReference type="ARBA" id="ARBA00016672"/>
    </source>
</evidence>
<dbReference type="OrthoDB" id="1746530at2759"/>
<dbReference type="InterPro" id="IPR010997">
    <property type="entry name" value="HRDC-like_sf"/>
</dbReference>
<name>A0A0G4ILP7_PLABS</name>
<reference evidence="8 9" key="1">
    <citation type="submission" date="2015-02" db="EMBL/GenBank/DDBJ databases">
        <authorList>
            <person name="Chooi Y.-H."/>
        </authorList>
    </citation>
    <scope>NUCLEOTIDE SEQUENCE [LARGE SCALE GENOMIC DNA]</scope>
    <source>
        <strain evidence="8">E3</strain>
    </source>
</reference>
<feature type="domain" description="RNA polymerase Rpb4/RPC9 core" evidence="7">
    <location>
        <begin position="11"/>
        <end position="128"/>
    </location>
</feature>
<dbReference type="EMBL" id="CDSF01000046">
    <property type="protein sequence ID" value="CEO96093.1"/>
    <property type="molecule type" value="Genomic_DNA"/>
</dbReference>
<evidence type="ECO:0000259" key="7">
    <source>
        <dbReference type="SMART" id="SM00657"/>
    </source>
</evidence>
<dbReference type="AlphaFoldDB" id="A0A0G4ILP7"/>
<dbReference type="GO" id="GO:0005666">
    <property type="term" value="C:RNA polymerase III complex"/>
    <property type="evidence" value="ECO:0007669"/>
    <property type="project" value="InterPro"/>
</dbReference>
<evidence type="ECO:0000256" key="4">
    <source>
        <dbReference type="ARBA" id="ARBA00022478"/>
    </source>
</evidence>
<dbReference type="InterPro" id="IPR005574">
    <property type="entry name" value="Rpb4/RPC9"/>
</dbReference>
<evidence type="ECO:0000256" key="6">
    <source>
        <dbReference type="ARBA" id="ARBA00023242"/>
    </source>
</evidence>
<dbReference type="Proteomes" id="UP000039324">
    <property type="component" value="Unassembled WGS sequence"/>
</dbReference>
<dbReference type="SMART" id="SM00657">
    <property type="entry name" value="RPOL4c"/>
    <property type="match status" value="1"/>
</dbReference>
<evidence type="ECO:0000313" key="9">
    <source>
        <dbReference type="Proteomes" id="UP000039324"/>
    </source>
</evidence>
<keyword evidence="5" id="KW-0804">Transcription</keyword>
<comment type="subcellular location">
    <subcellularLocation>
        <location evidence="1">Nucleus</location>
    </subcellularLocation>
</comment>
<dbReference type="Gene3D" id="1.20.1250.40">
    <property type="match status" value="1"/>
</dbReference>
<evidence type="ECO:0000313" key="8">
    <source>
        <dbReference type="EMBL" id="CEO96093.1"/>
    </source>
</evidence>
<dbReference type="SUPFAM" id="SSF47819">
    <property type="entry name" value="HRDC-like"/>
    <property type="match status" value="1"/>
</dbReference>
<dbReference type="Pfam" id="PF03874">
    <property type="entry name" value="RNA_pol_Rpb4"/>
    <property type="match status" value="1"/>
</dbReference>
<evidence type="ECO:0000256" key="5">
    <source>
        <dbReference type="ARBA" id="ARBA00023163"/>
    </source>
</evidence>
<dbReference type="InterPro" id="IPR038846">
    <property type="entry name" value="RPC9"/>
</dbReference>